<evidence type="ECO:0000313" key="4">
    <source>
        <dbReference type="Proteomes" id="UP000643405"/>
    </source>
</evidence>
<keyword evidence="1" id="KW-0472">Membrane</keyword>
<name>A0A8J6PUA6_9HYPH</name>
<dbReference type="AlphaFoldDB" id="A0A8J6PUA6"/>
<keyword evidence="2" id="KW-0732">Signal</keyword>
<dbReference type="PIRSF" id="PIRSF016919">
    <property type="entry name" value="HupE_UreJ"/>
    <property type="match status" value="1"/>
</dbReference>
<evidence type="ECO:0000256" key="1">
    <source>
        <dbReference type="SAM" id="Phobius"/>
    </source>
</evidence>
<evidence type="ECO:0000313" key="3">
    <source>
        <dbReference type="EMBL" id="MBD0413867.1"/>
    </source>
</evidence>
<protein>
    <submittedName>
        <fullName evidence="3">HupE/UreJ family protein</fullName>
    </submittedName>
</protein>
<dbReference type="RefSeq" id="WP_188163265.1">
    <property type="nucleotide sequence ID" value="NZ_JACVVX010000001.1"/>
</dbReference>
<proteinExistence type="predicted"/>
<keyword evidence="4" id="KW-1185">Reference proteome</keyword>
<dbReference type="EMBL" id="JACVVX010000001">
    <property type="protein sequence ID" value="MBD0413867.1"/>
    <property type="molecule type" value="Genomic_DNA"/>
</dbReference>
<gene>
    <name evidence="3" type="ORF">ICI42_04275</name>
</gene>
<dbReference type="Pfam" id="PF04955">
    <property type="entry name" value="HupE_UreJ"/>
    <property type="match status" value="1"/>
</dbReference>
<feature type="transmembrane region" description="Helical" evidence="1">
    <location>
        <begin position="112"/>
        <end position="128"/>
    </location>
</feature>
<keyword evidence="1" id="KW-1133">Transmembrane helix</keyword>
<evidence type="ECO:0000256" key="2">
    <source>
        <dbReference type="SAM" id="SignalP"/>
    </source>
</evidence>
<reference evidence="3" key="1">
    <citation type="submission" date="2020-09" db="EMBL/GenBank/DDBJ databases">
        <title>Genome seq and assembly of Tianweitania sp.</title>
        <authorList>
            <person name="Chhetri G."/>
        </authorList>
    </citation>
    <scope>NUCLEOTIDE SEQUENCE</scope>
    <source>
        <strain evidence="3">Rool2</strain>
    </source>
</reference>
<accession>A0A8J6PUA6</accession>
<keyword evidence="1" id="KW-0812">Transmembrane</keyword>
<feature type="transmembrane region" description="Helical" evidence="1">
    <location>
        <begin position="35"/>
        <end position="56"/>
    </location>
</feature>
<feature type="chain" id="PRO_5035160056" evidence="2">
    <location>
        <begin position="20"/>
        <end position="195"/>
    </location>
</feature>
<feature type="transmembrane region" description="Helical" evidence="1">
    <location>
        <begin position="175"/>
        <end position="194"/>
    </location>
</feature>
<organism evidence="3 4">
    <name type="scientific">Oryzicola mucosus</name>
    <dbReference type="NCBI Taxonomy" id="2767425"/>
    <lineage>
        <taxon>Bacteria</taxon>
        <taxon>Pseudomonadati</taxon>
        <taxon>Pseudomonadota</taxon>
        <taxon>Alphaproteobacteria</taxon>
        <taxon>Hyphomicrobiales</taxon>
        <taxon>Phyllobacteriaceae</taxon>
        <taxon>Oryzicola</taxon>
    </lineage>
</organism>
<feature type="signal peptide" evidence="2">
    <location>
        <begin position="1"/>
        <end position="19"/>
    </location>
</feature>
<comment type="caution">
    <text evidence="3">The sequence shown here is derived from an EMBL/GenBank/DDBJ whole genome shotgun (WGS) entry which is preliminary data.</text>
</comment>
<feature type="transmembrane region" description="Helical" evidence="1">
    <location>
        <begin position="61"/>
        <end position="79"/>
    </location>
</feature>
<feature type="transmembrane region" description="Helical" evidence="1">
    <location>
        <begin position="140"/>
        <end position="168"/>
    </location>
</feature>
<sequence length="195" mass="19202">MKRSLLALGLTTLPSAAFAHVGGGEASGFAHGFMHPIGGVDHILAMVAVGVFAYVLGGRALYLVPASFVGMMIVGFLLGTSGVDLPLVELGIGLSSVVIGGAAAWGRSVPTVVAMALVGVFAVFHGHAHGAEMPGNASGFLYAAGFILATASLHLAGIAASIGAAALVGKYARPVARAVGALFAVGGIGVLAGWL</sequence>
<dbReference type="Proteomes" id="UP000643405">
    <property type="component" value="Unassembled WGS sequence"/>
</dbReference>
<dbReference type="InterPro" id="IPR007038">
    <property type="entry name" value="HupE_UreJ"/>
</dbReference>